<dbReference type="OrthoDB" id="5976067at2759"/>
<evidence type="ECO:0000259" key="3">
    <source>
        <dbReference type="Pfam" id="PF10472"/>
    </source>
</evidence>
<feature type="domain" description="Protein phosphatase 1 regulatory subunit 15A/B C-terminal" evidence="4">
    <location>
        <begin position="432"/>
        <end position="647"/>
    </location>
</feature>
<feature type="compositionally biased region" description="Polar residues" evidence="2">
    <location>
        <begin position="464"/>
        <end position="477"/>
    </location>
</feature>
<feature type="compositionally biased region" description="Polar residues" evidence="2">
    <location>
        <begin position="303"/>
        <end position="329"/>
    </location>
</feature>
<dbReference type="GO" id="GO:0034976">
    <property type="term" value="P:response to endoplasmic reticulum stress"/>
    <property type="evidence" value="ECO:0007669"/>
    <property type="project" value="TreeGrafter"/>
</dbReference>
<accession>A0A671LN61</accession>
<dbReference type="GO" id="GO:0019888">
    <property type="term" value="F:protein phosphatase regulator activity"/>
    <property type="evidence" value="ECO:0007669"/>
    <property type="project" value="TreeGrafter"/>
</dbReference>
<reference evidence="5" key="2">
    <citation type="submission" date="2025-09" db="UniProtKB">
        <authorList>
            <consortium name="Ensembl"/>
        </authorList>
    </citation>
    <scope>IDENTIFICATION</scope>
</reference>
<dbReference type="GO" id="GO:0005783">
    <property type="term" value="C:endoplasmic reticulum"/>
    <property type="evidence" value="ECO:0007669"/>
    <property type="project" value="TreeGrafter"/>
</dbReference>
<dbReference type="Ensembl" id="ENSSANT00000022760.1">
    <property type="protein sequence ID" value="ENSSANP00000021354.1"/>
    <property type="gene ID" value="ENSSANG00000011074.1"/>
</dbReference>
<dbReference type="AlphaFoldDB" id="A0A671LN61"/>
<evidence type="ECO:0000256" key="1">
    <source>
        <dbReference type="ARBA" id="ARBA00010161"/>
    </source>
</evidence>
<dbReference type="InterPro" id="IPR019523">
    <property type="entry name" value="Prot_Pase1_reg-su15A/B_C"/>
</dbReference>
<proteinExistence type="inferred from homology"/>
<evidence type="ECO:0000313" key="6">
    <source>
        <dbReference type="Proteomes" id="UP000472260"/>
    </source>
</evidence>
<dbReference type="PANTHER" id="PTHR16489">
    <property type="entry name" value="GH11727P"/>
    <property type="match status" value="1"/>
</dbReference>
<dbReference type="InterPro" id="IPR051254">
    <property type="entry name" value="PPP1R15"/>
</dbReference>
<evidence type="ECO:0000259" key="4">
    <source>
        <dbReference type="Pfam" id="PF10488"/>
    </source>
</evidence>
<dbReference type="Pfam" id="PF10472">
    <property type="entry name" value="CReP_N"/>
    <property type="match status" value="1"/>
</dbReference>
<evidence type="ECO:0000313" key="5">
    <source>
        <dbReference type="Ensembl" id="ENSSANP00000021354.1"/>
    </source>
</evidence>
<dbReference type="RefSeq" id="XP_016299113.1">
    <property type="nucleotide sequence ID" value="XM_016443627.1"/>
</dbReference>
<dbReference type="PANTHER" id="PTHR16489:SF11">
    <property type="entry name" value="PROTEIN PHOSPHATASE 1 REGULATORY SUBUNIT 15B"/>
    <property type="match status" value="1"/>
</dbReference>
<dbReference type="InterPro" id="IPR019512">
    <property type="entry name" value="Prot_Pase1_reg-su15B_N"/>
</dbReference>
<dbReference type="Proteomes" id="UP000472260">
    <property type="component" value="Unassembled WGS sequence"/>
</dbReference>
<reference evidence="5" key="1">
    <citation type="submission" date="2025-08" db="UniProtKB">
        <authorList>
            <consortium name="Ensembl"/>
        </authorList>
    </citation>
    <scope>IDENTIFICATION</scope>
</reference>
<name>A0A671LN61_9TELE</name>
<dbReference type="GO" id="GO:0051246">
    <property type="term" value="P:regulation of protein metabolic process"/>
    <property type="evidence" value="ECO:0007669"/>
    <property type="project" value="UniProtKB-ARBA"/>
</dbReference>
<feature type="region of interest" description="Disordered" evidence="2">
    <location>
        <begin position="303"/>
        <end position="356"/>
    </location>
</feature>
<gene>
    <name evidence="5" type="primary">ppp1r15b</name>
</gene>
<feature type="compositionally biased region" description="Acidic residues" evidence="2">
    <location>
        <begin position="387"/>
        <end position="404"/>
    </location>
</feature>
<feature type="compositionally biased region" description="Acidic residues" evidence="2">
    <location>
        <begin position="500"/>
        <end position="511"/>
    </location>
</feature>
<comment type="similarity">
    <text evidence="1">Belongs to the PPP1R15 family.</text>
</comment>
<sequence>MSTHFIFFRSMSTHGHFSQVDTRSARDSDERADSSWISVFSLVSRPAWSLLQRYFPGRTQTAFEMKSSLDIGNSLAPLKVAYFQCQHENAPGAPSGDPGTLTWFTHDSLSELGIQSTSQKDFNLQKQASVGYLRTARNLITQVLQNTQEKRRAKPENGCELSPDMLSVRTPNSLRWGGFLEADDRPPNWLLNVAQSRKETDTSLQHCGEHHSVGYCQSDDGRSVHNESTGPLCSKELTHNVSLPKGESLPNSYQLPLDVEQQLLVCSRAYNEVTILTPDQDNGYSSLEEEHSNSKLHMKLLSQEQEVSETASPVASEDGSSQTNTTGSELHSEPVTSEVEIKEREEEDSKKKAETVPAAENVPFLAASQCQNKVIAYIMGSPCSGESESEDDGDWDSNDDDGFDSEGSFHFSDSEDLDDSDDESEEDSDGEEADSETERLWNYLCQNGDPYNPRNFTAPIRTASKPSPATTDSTVSESPPVHMSSRLSPPPSSPSLSENESSEDACEMDEEENRRLWNSFSCAADPYSLLNFQAPVQTRKTPKGCWMEKVPGTPRYKREEAEERLDSGFSEIPRVPCSSSATAVQLKKVTFVEEVEEFYASSDEDRHGPWEEIARDRCRFQRRVQEVEENISYCLSPTFRLDIFQRLHSTS</sequence>
<dbReference type="GeneID" id="107655998"/>
<evidence type="ECO:0000256" key="2">
    <source>
        <dbReference type="SAM" id="MobiDB-lite"/>
    </source>
</evidence>
<keyword evidence="6" id="KW-1185">Reference proteome</keyword>
<feature type="compositionally biased region" description="Acidic residues" evidence="2">
    <location>
        <begin position="414"/>
        <end position="435"/>
    </location>
</feature>
<organism evidence="5 6">
    <name type="scientific">Sinocyclocheilus anshuiensis</name>
    <dbReference type="NCBI Taxonomy" id="1608454"/>
    <lineage>
        <taxon>Eukaryota</taxon>
        <taxon>Metazoa</taxon>
        <taxon>Chordata</taxon>
        <taxon>Craniata</taxon>
        <taxon>Vertebrata</taxon>
        <taxon>Euteleostomi</taxon>
        <taxon>Actinopterygii</taxon>
        <taxon>Neopterygii</taxon>
        <taxon>Teleostei</taxon>
        <taxon>Ostariophysi</taxon>
        <taxon>Cypriniformes</taxon>
        <taxon>Cyprinidae</taxon>
        <taxon>Cyprininae</taxon>
        <taxon>Sinocyclocheilus</taxon>
    </lineage>
</organism>
<dbReference type="GO" id="GO:0000164">
    <property type="term" value="C:protein phosphatase type 1 complex"/>
    <property type="evidence" value="ECO:0007669"/>
    <property type="project" value="TreeGrafter"/>
</dbReference>
<feature type="compositionally biased region" description="Basic and acidic residues" evidence="2">
    <location>
        <begin position="339"/>
        <end position="354"/>
    </location>
</feature>
<dbReference type="CTD" id="84919"/>
<feature type="domain" description="Protein phosphatase 1 regulatory subunit 15B N-terminal" evidence="3">
    <location>
        <begin position="275"/>
        <end position="351"/>
    </location>
</feature>
<feature type="region of interest" description="Disordered" evidence="2">
    <location>
        <begin position="383"/>
        <end position="512"/>
    </location>
</feature>
<protein>
    <submittedName>
        <fullName evidence="5">Protein phosphatase 1 regulatory subunit 15B-like</fullName>
    </submittedName>
</protein>
<dbReference type="Pfam" id="PF10488">
    <property type="entry name" value="PP1c_bdg"/>
    <property type="match status" value="1"/>
</dbReference>